<evidence type="ECO:0000256" key="1">
    <source>
        <dbReference type="SAM" id="MobiDB-lite"/>
    </source>
</evidence>
<organism evidence="2 3">
    <name type="scientific">Kribbella soli</name>
    <dbReference type="NCBI Taxonomy" id="1124743"/>
    <lineage>
        <taxon>Bacteria</taxon>
        <taxon>Bacillati</taxon>
        <taxon>Actinomycetota</taxon>
        <taxon>Actinomycetes</taxon>
        <taxon>Propionibacteriales</taxon>
        <taxon>Kribbellaceae</taxon>
        <taxon>Kribbella</taxon>
    </lineage>
</organism>
<dbReference type="Proteomes" id="UP000292346">
    <property type="component" value="Unassembled WGS sequence"/>
</dbReference>
<name>A0A4R0HIQ8_9ACTN</name>
<comment type="caution">
    <text evidence="2">The sequence shown here is derived from an EMBL/GenBank/DDBJ whole genome shotgun (WGS) entry which is preliminary data.</text>
</comment>
<accession>A0A4R0HIQ8</accession>
<evidence type="ECO:0000313" key="3">
    <source>
        <dbReference type="Proteomes" id="UP000292346"/>
    </source>
</evidence>
<dbReference type="EMBL" id="SJJZ01000001">
    <property type="protein sequence ID" value="TCC11245.1"/>
    <property type="molecule type" value="Genomic_DNA"/>
</dbReference>
<dbReference type="AlphaFoldDB" id="A0A4R0HIQ8"/>
<evidence type="ECO:0000313" key="2">
    <source>
        <dbReference type="EMBL" id="TCC11245.1"/>
    </source>
</evidence>
<gene>
    <name evidence="2" type="ORF">E0H45_08140</name>
</gene>
<reference evidence="2 3" key="1">
    <citation type="submission" date="2019-02" db="EMBL/GenBank/DDBJ databases">
        <title>Kribbella capetownensis sp. nov. and Kribbella speibonae sp. nov., isolated from soil.</title>
        <authorList>
            <person name="Curtis S.M."/>
            <person name="Norton I."/>
            <person name="Everest G.J."/>
            <person name="Meyers P.R."/>
        </authorList>
    </citation>
    <scope>NUCLEOTIDE SEQUENCE [LARGE SCALE GENOMIC DNA]</scope>
    <source>
        <strain evidence="2 3">KCTC 29219</strain>
    </source>
</reference>
<sequence length="128" mass="13621">MIASDGTWAFDHDGWLAQPARSASLRSTQNSLPSRSFMVTQPRPSGTRWSSWIVPPSDRIRSTSWSRVRSVGPQSRCTRFFTDFPSGTAMNSIPGAGAGACTRTSSSPGSSPSATGQPVTLLQNCASL</sequence>
<keyword evidence="3" id="KW-1185">Reference proteome</keyword>
<feature type="compositionally biased region" description="Polar residues" evidence="1">
    <location>
        <begin position="24"/>
        <end position="50"/>
    </location>
</feature>
<feature type="region of interest" description="Disordered" evidence="1">
    <location>
        <begin position="21"/>
        <end position="51"/>
    </location>
</feature>
<proteinExistence type="predicted"/>
<protein>
    <submittedName>
        <fullName evidence="2">Uncharacterized protein</fullName>
    </submittedName>
</protein>
<feature type="region of interest" description="Disordered" evidence="1">
    <location>
        <begin position="95"/>
        <end position="118"/>
    </location>
</feature>
<dbReference type="OrthoDB" id="3701297at2"/>